<dbReference type="InterPro" id="IPR002125">
    <property type="entry name" value="CMP_dCMP_dom"/>
</dbReference>
<dbReference type="RefSeq" id="WP_322189072.1">
    <property type="nucleotide sequence ID" value="NZ_JAXLPB010000008.1"/>
</dbReference>
<dbReference type="EMBL" id="JAXLPB010000008">
    <property type="protein sequence ID" value="MDY8111012.1"/>
    <property type="molecule type" value="Genomic_DNA"/>
</dbReference>
<organism evidence="2 3">
    <name type="scientific">Fulvimarina uroteuthidis</name>
    <dbReference type="NCBI Taxonomy" id="3098149"/>
    <lineage>
        <taxon>Bacteria</taxon>
        <taxon>Pseudomonadati</taxon>
        <taxon>Pseudomonadota</taxon>
        <taxon>Alphaproteobacteria</taxon>
        <taxon>Hyphomicrobiales</taxon>
        <taxon>Aurantimonadaceae</taxon>
        <taxon>Fulvimarina</taxon>
    </lineage>
</organism>
<accession>A0ABU5I7B1</accession>
<evidence type="ECO:0000313" key="3">
    <source>
        <dbReference type="Proteomes" id="UP001294412"/>
    </source>
</evidence>
<dbReference type="SUPFAM" id="SSF53927">
    <property type="entry name" value="Cytidine deaminase-like"/>
    <property type="match status" value="1"/>
</dbReference>
<keyword evidence="3" id="KW-1185">Reference proteome</keyword>
<comment type="caution">
    <text evidence="2">The sequence shown here is derived from an EMBL/GenBank/DDBJ whole genome shotgun (WGS) entry which is preliminary data.</text>
</comment>
<dbReference type="Pfam" id="PF00383">
    <property type="entry name" value="dCMP_cyt_deam_1"/>
    <property type="match status" value="1"/>
</dbReference>
<sequence length="165" mass="17751">MSEPTQVGPDDRRYLDRCVALAREAVEAGHKPFGSVLVSGEGVILKEDHNRTGDGDPTAHPELALARWAALNLTQDERARATLYTSGEHCPMCAAAHGWCGLGRIVFATSTRQLVAWLKEFGASPLPYHPFTLREMLPAASVAGPDPDYADEIRALHARAHGAGA</sequence>
<feature type="domain" description="CMP/dCMP-type deaminase" evidence="1">
    <location>
        <begin position="9"/>
        <end position="134"/>
    </location>
</feature>
<dbReference type="Proteomes" id="UP001294412">
    <property type="component" value="Unassembled WGS sequence"/>
</dbReference>
<proteinExistence type="predicted"/>
<protein>
    <submittedName>
        <fullName evidence="2">Nucleoside deaminase</fullName>
    </submittedName>
</protein>
<dbReference type="PROSITE" id="PS51747">
    <property type="entry name" value="CYT_DCMP_DEAMINASES_2"/>
    <property type="match status" value="1"/>
</dbReference>
<evidence type="ECO:0000313" key="2">
    <source>
        <dbReference type="EMBL" id="MDY8111012.1"/>
    </source>
</evidence>
<dbReference type="InterPro" id="IPR016193">
    <property type="entry name" value="Cytidine_deaminase-like"/>
</dbReference>
<reference evidence="2 3" key="1">
    <citation type="submission" date="2023-12" db="EMBL/GenBank/DDBJ databases">
        <title>Description of Novel Strain Fulvimarina sp. 2208YS6-2-32 isolated from Uroteuthis (Photololigo) edulis.</title>
        <authorList>
            <person name="Park J.-S."/>
        </authorList>
    </citation>
    <scope>NUCLEOTIDE SEQUENCE [LARGE SCALE GENOMIC DNA]</scope>
    <source>
        <strain evidence="2 3">2208YS6-2-32</strain>
    </source>
</reference>
<dbReference type="PANTHER" id="PTHR11079:SF179">
    <property type="entry name" value="TRNA(ADENINE(34)) DEAMINASE, CHLOROPLASTIC"/>
    <property type="match status" value="1"/>
</dbReference>
<name>A0ABU5I7B1_9HYPH</name>
<dbReference type="Gene3D" id="3.40.140.10">
    <property type="entry name" value="Cytidine Deaminase, domain 2"/>
    <property type="match status" value="1"/>
</dbReference>
<evidence type="ECO:0000259" key="1">
    <source>
        <dbReference type="PROSITE" id="PS51747"/>
    </source>
</evidence>
<dbReference type="PANTHER" id="PTHR11079">
    <property type="entry name" value="CYTOSINE DEAMINASE FAMILY MEMBER"/>
    <property type="match status" value="1"/>
</dbReference>
<gene>
    <name evidence="2" type="ORF">U0C82_17925</name>
</gene>
<dbReference type="CDD" id="cd01285">
    <property type="entry name" value="nucleoside_deaminase"/>
    <property type="match status" value="1"/>
</dbReference>